<dbReference type="Pfam" id="PF13474">
    <property type="entry name" value="SnoaL_3"/>
    <property type="match status" value="1"/>
</dbReference>
<keyword evidence="4" id="KW-1185">Reference proteome</keyword>
<dbReference type="InterPro" id="IPR037401">
    <property type="entry name" value="SnoaL-like"/>
</dbReference>
<dbReference type="Gene3D" id="3.10.450.50">
    <property type="match status" value="1"/>
</dbReference>
<accession>A0A372IUP9</accession>
<gene>
    <name evidence="3" type="ORF">D0Y96_03680</name>
</gene>
<evidence type="ECO:0000259" key="2">
    <source>
        <dbReference type="Pfam" id="PF13474"/>
    </source>
</evidence>
<protein>
    <recommendedName>
        <fullName evidence="2">SnoaL-like domain-containing protein</fullName>
    </recommendedName>
</protein>
<reference evidence="3 4" key="1">
    <citation type="submission" date="2018-08" db="EMBL/GenBank/DDBJ databases">
        <title>Acidipila sp. 4G-K13, an acidobacterium isolated from forest soil.</title>
        <authorList>
            <person name="Gao Z.-H."/>
            <person name="Qiu L.-H."/>
        </authorList>
    </citation>
    <scope>NUCLEOTIDE SEQUENCE [LARGE SCALE GENOMIC DNA]</scope>
    <source>
        <strain evidence="3 4">4G-K13</strain>
    </source>
</reference>
<organism evidence="3 4">
    <name type="scientific">Paracidobacterium acidisoli</name>
    <dbReference type="NCBI Taxonomy" id="2303751"/>
    <lineage>
        <taxon>Bacteria</taxon>
        <taxon>Pseudomonadati</taxon>
        <taxon>Acidobacteriota</taxon>
        <taxon>Terriglobia</taxon>
        <taxon>Terriglobales</taxon>
        <taxon>Acidobacteriaceae</taxon>
        <taxon>Paracidobacterium</taxon>
    </lineage>
</organism>
<comment type="caution">
    <text evidence="3">The sequence shown here is derived from an EMBL/GenBank/DDBJ whole genome shotgun (WGS) entry which is preliminary data.</text>
</comment>
<feature type="domain" description="SnoaL-like" evidence="2">
    <location>
        <begin position="76"/>
        <end position="166"/>
    </location>
</feature>
<proteinExistence type="predicted"/>
<dbReference type="SUPFAM" id="SSF54427">
    <property type="entry name" value="NTF2-like"/>
    <property type="match status" value="1"/>
</dbReference>
<evidence type="ECO:0000313" key="4">
    <source>
        <dbReference type="Proteomes" id="UP000264702"/>
    </source>
</evidence>
<dbReference type="InterPro" id="IPR032710">
    <property type="entry name" value="NTF2-like_dom_sf"/>
</dbReference>
<dbReference type="AlphaFoldDB" id="A0A372IUP9"/>
<feature type="chain" id="PRO_5016968478" description="SnoaL-like domain-containing protein" evidence="1">
    <location>
        <begin position="35"/>
        <end position="168"/>
    </location>
</feature>
<dbReference type="EMBL" id="QVQT01000001">
    <property type="protein sequence ID" value="RFU18654.1"/>
    <property type="molecule type" value="Genomic_DNA"/>
</dbReference>
<name>A0A372IUP9_9BACT</name>
<keyword evidence="1" id="KW-0732">Signal</keyword>
<sequence>MVMNDSKGPRRKKTVVCSCILMLAALLITASAQAEKAKSCSAPPPDKTYLQEIWSGWEKLDAGQQTKFYAQGPHVFFDESPLKYNSWAEFQAGVSGILTSIRSAKFRVNDDAEIHPGKEYVWATATVDQDALLSDDKHDIATFRWTVIFACEQNKWLIVHEHVSRPTQ</sequence>
<evidence type="ECO:0000313" key="3">
    <source>
        <dbReference type="EMBL" id="RFU18654.1"/>
    </source>
</evidence>
<dbReference type="Proteomes" id="UP000264702">
    <property type="component" value="Unassembled WGS sequence"/>
</dbReference>
<feature type="signal peptide" evidence="1">
    <location>
        <begin position="1"/>
        <end position="34"/>
    </location>
</feature>
<evidence type="ECO:0000256" key="1">
    <source>
        <dbReference type="SAM" id="SignalP"/>
    </source>
</evidence>